<keyword evidence="2" id="KW-1185">Reference proteome</keyword>
<dbReference type="InterPro" id="IPR003718">
    <property type="entry name" value="OsmC/Ohr_fam"/>
</dbReference>
<accession>A0A562LK36</accession>
<gene>
    <name evidence="1" type="ORF">IP93_02572</name>
</gene>
<protein>
    <submittedName>
        <fullName evidence="1">Putative OsmC-like protein</fullName>
    </submittedName>
</protein>
<dbReference type="InterPro" id="IPR036102">
    <property type="entry name" value="OsmC/Ohrsf"/>
</dbReference>
<evidence type="ECO:0000313" key="2">
    <source>
        <dbReference type="Proteomes" id="UP000316471"/>
    </source>
</evidence>
<dbReference type="AlphaFoldDB" id="A0A562LK36"/>
<comment type="caution">
    <text evidence="1">The sequence shown here is derived from an EMBL/GenBank/DDBJ whole genome shotgun (WGS) entry which is preliminary data.</text>
</comment>
<dbReference type="Gene3D" id="3.30.300.20">
    <property type="match status" value="1"/>
</dbReference>
<proteinExistence type="predicted"/>
<dbReference type="InterPro" id="IPR015946">
    <property type="entry name" value="KH_dom-like_a/b"/>
</dbReference>
<dbReference type="OrthoDB" id="5297623at2"/>
<evidence type="ECO:0000313" key="1">
    <source>
        <dbReference type="EMBL" id="TWI07965.1"/>
    </source>
</evidence>
<dbReference type="RefSeq" id="WP_144816296.1">
    <property type="nucleotide sequence ID" value="NZ_VLKP01000011.1"/>
</dbReference>
<reference evidence="1 2" key="1">
    <citation type="journal article" date="2015" name="Stand. Genomic Sci.">
        <title>Genomic Encyclopedia of Bacterial and Archaeal Type Strains, Phase III: the genomes of soil and plant-associated and newly described type strains.</title>
        <authorList>
            <person name="Whitman W.B."/>
            <person name="Woyke T."/>
            <person name="Klenk H.P."/>
            <person name="Zhou Y."/>
            <person name="Lilburn T.G."/>
            <person name="Beck B.J."/>
            <person name="De Vos P."/>
            <person name="Vandamme P."/>
            <person name="Eisen J.A."/>
            <person name="Garrity G."/>
            <person name="Hugenholtz P."/>
            <person name="Kyrpides N.C."/>
        </authorList>
    </citation>
    <scope>NUCLEOTIDE SEQUENCE [LARGE SCALE GENOMIC DNA]</scope>
    <source>
        <strain evidence="1 2">CGMCC 1.10136</strain>
    </source>
</reference>
<organism evidence="1 2">
    <name type="scientific">Aerolutibacter ruishenii</name>
    <dbReference type="NCBI Taxonomy" id="686800"/>
    <lineage>
        <taxon>Bacteria</taxon>
        <taxon>Pseudomonadati</taxon>
        <taxon>Pseudomonadota</taxon>
        <taxon>Gammaproteobacteria</taxon>
        <taxon>Lysobacterales</taxon>
        <taxon>Lysobacteraceae</taxon>
        <taxon>Aerolutibacter</taxon>
    </lineage>
</organism>
<dbReference type="SUPFAM" id="SSF82784">
    <property type="entry name" value="OsmC-like"/>
    <property type="match status" value="1"/>
</dbReference>
<dbReference type="Proteomes" id="UP000316471">
    <property type="component" value="Unassembled WGS sequence"/>
</dbReference>
<name>A0A562LK36_9GAMM</name>
<sequence length="159" mass="17762">MSAESPIRLTLEQDRDYAFRIHFDETSLEPLLADEDSPLGHDRGPTPSRLLLASIANCLSASLLFALRKYKNQPGTLRAEITATPSRNADGRLRIPKAFVTLQLPEGNEDYQHLERILDQFENFCTVTQSVRHGIEVDVTVRDAHGRTLLGDKSFEAGS</sequence>
<dbReference type="Pfam" id="PF02566">
    <property type="entry name" value="OsmC"/>
    <property type="match status" value="1"/>
</dbReference>
<dbReference type="EMBL" id="VLKP01000011">
    <property type="protein sequence ID" value="TWI07965.1"/>
    <property type="molecule type" value="Genomic_DNA"/>
</dbReference>